<dbReference type="PROSITE" id="PS50035">
    <property type="entry name" value="PLD"/>
    <property type="match status" value="2"/>
</dbReference>
<reference evidence="15 16" key="1">
    <citation type="journal article" date="2015" name="Genome Announc.">
        <title>Expanding the biotechnology potential of lactobacilli through comparative genomics of 213 strains and associated genera.</title>
        <authorList>
            <person name="Sun Z."/>
            <person name="Harris H.M."/>
            <person name="McCann A."/>
            <person name="Guo C."/>
            <person name="Argimon S."/>
            <person name="Zhang W."/>
            <person name="Yang X."/>
            <person name="Jeffery I.B."/>
            <person name="Cooney J.C."/>
            <person name="Kagawa T.F."/>
            <person name="Liu W."/>
            <person name="Song Y."/>
            <person name="Salvetti E."/>
            <person name="Wrobel A."/>
            <person name="Rasinkangas P."/>
            <person name="Parkhill J."/>
            <person name="Rea M.C."/>
            <person name="O'Sullivan O."/>
            <person name="Ritari J."/>
            <person name="Douillard F.P."/>
            <person name="Paul Ross R."/>
            <person name="Yang R."/>
            <person name="Briner A.E."/>
            <person name="Felis G.E."/>
            <person name="de Vos W.M."/>
            <person name="Barrangou R."/>
            <person name="Klaenhammer T.R."/>
            <person name="Caufield P.W."/>
            <person name="Cui Y."/>
            <person name="Zhang H."/>
            <person name="O'Toole P.W."/>
        </authorList>
    </citation>
    <scope>NUCLEOTIDE SEQUENCE [LARGE SCALE GENOMIC DNA]</scope>
    <source>
        <strain evidence="15 16">DSM 23365</strain>
    </source>
</reference>
<evidence type="ECO:0000256" key="13">
    <source>
        <dbReference type="NCBIfam" id="TIGR04265"/>
    </source>
</evidence>
<evidence type="ECO:0000256" key="6">
    <source>
        <dbReference type="ARBA" id="ARBA00022737"/>
    </source>
</evidence>
<dbReference type="HAMAP" id="MF_01916">
    <property type="entry name" value="Cardiolipin_synth_Cls"/>
    <property type="match status" value="1"/>
</dbReference>
<gene>
    <name evidence="15" type="ORF">FD14_GL002134</name>
</gene>
<dbReference type="GO" id="GO:0032049">
    <property type="term" value="P:cardiolipin biosynthetic process"/>
    <property type="evidence" value="ECO:0007669"/>
    <property type="project" value="UniProtKB-UniRule"/>
</dbReference>
<evidence type="ECO:0000256" key="7">
    <source>
        <dbReference type="ARBA" id="ARBA00022989"/>
    </source>
</evidence>
<dbReference type="InterPro" id="IPR022924">
    <property type="entry name" value="Cardiolipin_synthase"/>
</dbReference>
<keyword evidence="10 12" id="KW-0594">Phospholipid biosynthesis</keyword>
<protein>
    <recommendedName>
        <fullName evidence="12 13">Cardiolipin synthase</fullName>
        <shortName evidence="12">CL synthase</shortName>
        <ecNumber evidence="12 13">2.7.8.-</ecNumber>
    </recommendedName>
</protein>
<dbReference type="EMBL" id="AYZM01000158">
    <property type="protein sequence ID" value="KRN18269.1"/>
    <property type="molecule type" value="Genomic_DNA"/>
</dbReference>
<comment type="catalytic activity">
    <reaction evidence="12">
        <text>2 a 1,2-diacyl-sn-glycero-3-phospho-(1'-sn-glycerol) = a cardiolipin + glycerol</text>
        <dbReference type="Rhea" id="RHEA:31451"/>
        <dbReference type="ChEBI" id="CHEBI:17754"/>
        <dbReference type="ChEBI" id="CHEBI:62237"/>
        <dbReference type="ChEBI" id="CHEBI:64716"/>
    </reaction>
</comment>
<evidence type="ECO:0000256" key="4">
    <source>
        <dbReference type="ARBA" id="ARBA00022679"/>
    </source>
</evidence>
<dbReference type="InterPro" id="IPR001736">
    <property type="entry name" value="PLipase_D/transphosphatidylase"/>
</dbReference>
<evidence type="ECO:0000256" key="10">
    <source>
        <dbReference type="ARBA" id="ARBA00023209"/>
    </source>
</evidence>
<dbReference type="GO" id="GO:0005886">
    <property type="term" value="C:plasma membrane"/>
    <property type="evidence" value="ECO:0007669"/>
    <property type="project" value="UniProtKB-SubCell"/>
</dbReference>
<dbReference type="SUPFAM" id="SSF56024">
    <property type="entry name" value="Phospholipase D/nuclease"/>
    <property type="match status" value="2"/>
</dbReference>
<keyword evidence="11 12" id="KW-1208">Phospholipid metabolism</keyword>
<dbReference type="PATRIC" id="fig|1423804.4.peg.2318"/>
<feature type="active site" evidence="12">
    <location>
        <position position="411"/>
    </location>
</feature>
<dbReference type="CDD" id="cd09112">
    <property type="entry name" value="PLDc_CLS_2"/>
    <property type="match status" value="1"/>
</dbReference>
<dbReference type="OrthoDB" id="9762009at2"/>
<keyword evidence="4 12" id="KW-0808">Transferase</keyword>
<dbReference type="InterPro" id="IPR025202">
    <property type="entry name" value="PLD-like_dom"/>
</dbReference>
<dbReference type="Pfam" id="PF13091">
    <property type="entry name" value="PLDc_2"/>
    <property type="match status" value="2"/>
</dbReference>
<comment type="similarity">
    <text evidence="12">Belongs to the phospholipase D family. Cardiolipin synthase subfamily.</text>
</comment>
<comment type="subcellular location">
    <subcellularLocation>
        <location evidence="1 12">Cell membrane</location>
        <topology evidence="1 12">Multi-pass membrane protein</topology>
    </subcellularLocation>
</comment>
<name>A0A0R2F1F2_9LACO</name>
<dbReference type="STRING" id="1423804.FD14_GL002134"/>
<dbReference type="InterPro" id="IPR030874">
    <property type="entry name" value="Cardiolipin_synth_Firmi"/>
</dbReference>
<keyword evidence="7 12" id="KW-1133">Transmembrane helix</keyword>
<dbReference type="PANTHER" id="PTHR21248">
    <property type="entry name" value="CARDIOLIPIN SYNTHASE"/>
    <property type="match status" value="1"/>
</dbReference>
<evidence type="ECO:0000256" key="5">
    <source>
        <dbReference type="ARBA" id="ARBA00022692"/>
    </source>
</evidence>
<feature type="active site" evidence="12">
    <location>
        <position position="404"/>
    </location>
</feature>
<dbReference type="PANTHER" id="PTHR21248:SF22">
    <property type="entry name" value="PHOSPHOLIPASE D"/>
    <property type="match status" value="1"/>
</dbReference>
<evidence type="ECO:0000256" key="2">
    <source>
        <dbReference type="ARBA" id="ARBA00022475"/>
    </source>
</evidence>
<evidence type="ECO:0000256" key="11">
    <source>
        <dbReference type="ARBA" id="ARBA00023264"/>
    </source>
</evidence>
<feature type="domain" description="PLD phosphodiesterase" evidence="14">
    <location>
        <begin position="218"/>
        <end position="245"/>
    </location>
</feature>
<evidence type="ECO:0000256" key="8">
    <source>
        <dbReference type="ARBA" id="ARBA00023098"/>
    </source>
</evidence>
<sequence>MTWTLVNTIITVIFVLNVIAAVITVFREKRDIAATWAWLLVLNLLPIIGFLLYAFFGRKLTHRQLRKIQVQPNAELTETLARQQELLPPATADDTHREASVKNMINLFQNIDHAFVTTNNQSELFTDGQKLFADIRQEIRQAQHNVYVEFYTFYADELGREMLAPLIEKAREGVEVRVLYDSWGSMGTKRDFFEPLREAGGLAEPFLGIHSNWLDFRLNFRNHRKIVAIDGWTGYIGGFNIGDQYVGRDKKFGYWRDTHLKVEGDGVLALQQQFIRDWDATTTDPKLKMDINQTHFPKGNNGLGKTMMQVVASGPDDDLEQVKLGYLRMINSARQRLYIQTPYLIPDDSVLNALRSAIHSGVDVRIMVPHMPDHAFVYRATQYYARLLAEDGAKIYFYQNGFLHAKTMVIDDAISSVGSANMDFRSFKLNFEANAFVYDFKVASQLRTIFEADIEKSTLVAPQDFREMSRWLRFKQAFSRLLSPIL</sequence>
<comment type="function">
    <text evidence="12">Catalyzes the reversible phosphatidyl group transfer from one phosphatidylglycerol molecule to another to form cardiolipin (CL) (diphosphatidylglycerol) and glycerol.</text>
</comment>
<evidence type="ECO:0000256" key="12">
    <source>
        <dbReference type="HAMAP-Rule" id="MF_01916"/>
    </source>
</evidence>
<keyword evidence="5 12" id="KW-0812">Transmembrane</keyword>
<feature type="active site" evidence="12">
    <location>
        <position position="406"/>
    </location>
</feature>
<keyword evidence="6" id="KW-0677">Repeat</keyword>
<dbReference type="Gene3D" id="3.30.870.10">
    <property type="entry name" value="Endonuclease Chain A"/>
    <property type="match status" value="2"/>
</dbReference>
<feature type="active site" evidence="12">
    <location>
        <position position="225"/>
    </location>
</feature>
<evidence type="ECO:0000256" key="1">
    <source>
        <dbReference type="ARBA" id="ARBA00004651"/>
    </source>
</evidence>
<dbReference type="Pfam" id="PF13396">
    <property type="entry name" value="PLDc_N"/>
    <property type="match status" value="1"/>
</dbReference>
<dbReference type="AlphaFoldDB" id="A0A0R2F1F2"/>
<dbReference type="CDD" id="cd09110">
    <property type="entry name" value="PLDc_CLS_1"/>
    <property type="match status" value="1"/>
</dbReference>
<dbReference type="SMART" id="SM00155">
    <property type="entry name" value="PLDc"/>
    <property type="match status" value="2"/>
</dbReference>
<feature type="active site" evidence="12">
    <location>
        <position position="230"/>
    </location>
</feature>
<feature type="active site" evidence="12">
    <location>
        <position position="223"/>
    </location>
</feature>
<comment type="caution">
    <text evidence="15">The sequence shown here is derived from an EMBL/GenBank/DDBJ whole genome shotgun (WGS) entry which is preliminary data.</text>
</comment>
<evidence type="ECO:0000256" key="3">
    <source>
        <dbReference type="ARBA" id="ARBA00022516"/>
    </source>
</evidence>
<keyword evidence="3 12" id="KW-0444">Lipid biosynthesis</keyword>
<feature type="domain" description="PLD phosphodiesterase" evidence="14">
    <location>
        <begin position="399"/>
        <end position="426"/>
    </location>
</feature>
<organism evidence="15 16">
    <name type="scientific">Secundilactobacillus similis DSM 23365 = JCM 2765</name>
    <dbReference type="NCBI Taxonomy" id="1423804"/>
    <lineage>
        <taxon>Bacteria</taxon>
        <taxon>Bacillati</taxon>
        <taxon>Bacillota</taxon>
        <taxon>Bacilli</taxon>
        <taxon>Lactobacillales</taxon>
        <taxon>Lactobacillaceae</taxon>
        <taxon>Secundilactobacillus</taxon>
    </lineage>
</organism>
<keyword evidence="16" id="KW-1185">Reference proteome</keyword>
<evidence type="ECO:0000313" key="15">
    <source>
        <dbReference type="EMBL" id="KRN18269.1"/>
    </source>
</evidence>
<keyword evidence="8 12" id="KW-0443">Lipid metabolism</keyword>
<keyword evidence="2 12" id="KW-1003">Cell membrane</keyword>
<dbReference type="GO" id="GO:0008808">
    <property type="term" value="F:cardiolipin synthase activity"/>
    <property type="evidence" value="ECO:0007669"/>
    <property type="project" value="UniProtKB-UniRule"/>
</dbReference>
<dbReference type="EC" id="2.7.8.-" evidence="12 13"/>
<proteinExistence type="inferred from homology"/>
<feature type="transmembrane region" description="Helical" evidence="12">
    <location>
        <begin position="33"/>
        <end position="56"/>
    </location>
</feature>
<dbReference type="InterPro" id="IPR027379">
    <property type="entry name" value="CLS_N"/>
</dbReference>
<dbReference type="NCBIfam" id="TIGR04265">
    <property type="entry name" value="bac_cardiolipin"/>
    <property type="match status" value="1"/>
</dbReference>
<dbReference type="RefSeq" id="WP_054732922.1">
    <property type="nucleotide sequence ID" value="NZ_AYZM01000158.1"/>
</dbReference>
<accession>A0A0R2F1F2</accession>
<evidence type="ECO:0000256" key="9">
    <source>
        <dbReference type="ARBA" id="ARBA00023136"/>
    </source>
</evidence>
<evidence type="ECO:0000313" key="16">
    <source>
        <dbReference type="Proteomes" id="UP000051442"/>
    </source>
</evidence>
<dbReference type="Proteomes" id="UP000051442">
    <property type="component" value="Unassembled WGS sequence"/>
</dbReference>
<feature type="transmembrane region" description="Helical" evidence="12">
    <location>
        <begin position="6"/>
        <end position="26"/>
    </location>
</feature>
<evidence type="ECO:0000259" key="14">
    <source>
        <dbReference type="PROSITE" id="PS50035"/>
    </source>
</evidence>
<keyword evidence="9 12" id="KW-0472">Membrane</keyword>